<evidence type="ECO:0000313" key="3">
    <source>
        <dbReference type="Proteomes" id="UP001162164"/>
    </source>
</evidence>
<sequence length="114" mass="12858">MPEQFINTVDEVVVGLTKVFHTKPGRLPEASKVGASIEESDDNIPLRIIQAFWPNGVRSEKKPERDDDMKNRTRVAAKVALLSCLSDELQYTLLALKHKRILNSFDITVPKTNL</sequence>
<feature type="domain" description="Sorting nexin C-terminal" evidence="1">
    <location>
        <begin position="48"/>
        <end position="91"/>
    </location>
</feature>
<name>A0ABQ9JE12_9CUCU</name>
<gene>
    <name evidence="2" type="ORF">NQ317_008096</name>
</gene>
<reference evidence="2" key="1">
    <citation type="journal article" date="2023" name="Insect Mol. Biol.">
        <title>Genome sequencing provides insights into the evolution of gene families encoding plant cell wall-degrading enzymes in longhorned beetles.</title>
        <authorList>
            <person name="Shin N.R."/>
            <person name="Okamura Y."/>
            <person name="Kirsch R."/>
            <person name="Pauchet Y."/>
        </authorList>
    </citation>
    <scope>NUCLEOTIDE SEQUENCE</scope>
    <source>
        <strain evidence="2">MMC_N1</strain>
    </source>
</reference>
<proteinExistence type="predicted"/>
<evidence type="ECO:0000259" key="1">
    <source>
        <dbReference type="Pfam" id="PF08628"/>
    </source>
</evidence>
<accession>A0ABQ9JE12</accession>
<evidence type="ECO:0000313" key="2">
    <source>
        <dbReference type="EMBL" id="KAJ8976215.1"/>
    </source>
</evidence>
<dbReference type="InterPro" id="IPR013937">
    <property type="entry name" value="Sorting_nexin_C"/>
</dbReference>
<organism evidence="2 3">
    <name type="scientific">Molorchus minor</name>
    <dbReference type="NCBI Taxonomy" id="1323400"/>
    <lineage>
        <taxon>Eukaryota</taxon>
        <taxon>Metazoa</taxon>
        <taxon>Ecdysozoa</taxon>
        <taxon>Arthropoda</taxon>
        <taxon>Hexapoda</taxon>
        <taxon>Insecta</taxon>
        <taxon>Pterygota</taxon>
        <taxon>Neoptera</taxon>
        <taxon>Endopterygota</taxon>
        <taxon>Coleoptera</taxon>
        <taxon>Polyphaga</taxon>
        <taxon>Cucujiformia</taxon>
        <taxon>Chrysomeloidea</taxon>
        <taxon>Cerambycidae</taxon>
        <taxon>Lamiinae</taxon>
        <taxon>Monochamini</taxon>
        <taxon>Molorchus</taxon>
    </lineage>
</organism>
<protein>
    <recommendedName>
        <fullName evidence="1">Sorting nexin C-terminal domain-containing protein</fullName>
    </recommendedName>
</protein>
<keyword evidence="3" id="KW-1185">Reference proteome</keyword>
<dbReference type="Pfam" id="PF08628">
    <property type="entry name" value="Nexin_C"/>
    <property type="match status" value="1"/>
</dbReference>
<dbReference type="EMBL" id="JAPWTJ010000710">
    <property type="protein sequence ID" value="KAJ8976215.1"/>
    <property type="molecule type" value="Genomic_DNA"/>
</dbReference>
<comment type="caution">
    <text evidence="2">The sequence shown here is derived from an EMBL/GenBank/DDBJ whole genome shotgun (WGS) entry which is preliminary data.</text>
</comment>
<dbReference type="Proteomes" id="UP001162164">
    <property type="component" value="Unassembled WGS sequence"/>
</dbReference>